<gene>
    <name evidence="3" type="ORF">CHLNCDRAFT_144408</name>
</gene>
<feature type="region of interest" description="Disordered" evidence="1">
    <location>
        <begin position="335"/>
        <end position="358"/>
    </location>
</feature>
<organism evidence="4">
    <name type="scientific">Chlorella variabilis</name>
    <name type="common">Green alga</name>
    <dbReference type="NCBI Taxonomy" id="554065"/>
    <lineage>
        <taxon>Eukaryota</taxon>
        <taxon>Viridiplantae</taxon>
        <taxon>Chlorophyta</taxon>
        <taxon>core chlorophytes</taxon>
        <taxon>Trebouxiophyceae</taxon>
        <taxon>Chlorellales</taxon>
        <taxon>Chlorellaceae</taxon>
        <taxon>Chlorella clade</taxon>
        <taxon>Chlorella</taxon>
    </lineage>
</organism>
<dbReference type="InParanoid" id="E1ZBD6"/>
<dbReference type="EMBL" id="GL433841">
    <property type="protein sequence ID" value="EFN56627.1"/>
    <property type="molecule type" value="Genomic_DNA"/>
</dbReference>
<sequence>MAAQAARRQELESHLFPWAPATHHQQPCAWLLRLGLHGVGPWQRECPCGGGGGPGAAPWGEHAPLLRQLLPPGGPPQTHISRDELKQRLGGWLGLPAGQAPCLTSRAATAAPPPADWAAYYRLRGLPLDSPAALLLDAALTTYAAVLRLQQQQLVAQLPEAQRRQAASPAAGQPLAWGGEAGRRPEAPPQPRRLVIHLLGPQRELDGWPLLLELGCLLPQQQGIELHLVGPQVPAWAHGRSVRVPAPAAGTCGAAGCSCARQQPPPAAGEVPAGSQTLGFWRGAYHELAAELAQRHGAPHVVVALNAGLAAYVSWVPTLRHLAEAMQQLVPRPAAGDVTTAGHTSDSGGGSGGGGGGGGGGSSGPLVCCFTDFNEEAMHRARQLCAHVLAGCGAAAGTGPRGEQGSSGGSGSDGDGGGLCGGVDVESRMNAFRRPAAVLAADHALPSAGNGFALWLLPRGPPRGSAAPGAVLRFTSREEEGEGRLK</sequence>
<dbReference type="Pfam" id="PF20179">
    <property type="entry name" value="MSS51_C"/>
    <property type="match status" value="1"/>
</dbReference>
<evidence type="ECO:0000259" key="2">
    <source>
        <dbReference type="Pfam" id="PF20179"/>
    </source>
</evidence>
<feature type="domain" description="Mitochondrial splicing suppressor 51-like C-terminal" evidence="2">
    <location>
        <begin position="188"/>
        <end position="324"/>
    </location>
</feature>
<dbReference type="RefSeq" id="XP_005848729.1">
    <property type="nucleotide sequence ID" value="XM_005848667.1"/>
</dbReference>
<feature type="compositionally biased region" description="Gly residues" evidence="1">
    <location>
        <begin position="347"/>
        <end position="358"/>
    </location>
</feature>
<dbReference type="PANTHER" id="PTHR47570:SF1">
    <property type="entry name" value="ZINC ION BINDING PROTEIN"/>
    <property type="match status" value="1"/>
</dbReference>
<name>E1ZBD6_CHLVA</name>
<proteinExistence type="predicted"/>
<dbReference type="GeneID" id="17355955"/>
<dbReference type="eggNOG" id="KOG2084">
    <property type="taxonomic scope" value="Eukaryota"/>
</dbReference>
<feature type="region of interest" description="Disordered" evidence="1">
    <location>
        <begin position="463"/>
        <end position="486"/>
    </location>
</feature>
<evidence type="ECO:0000256" key="1">
    <source>
        <dbReference type="SAM" id="MobiDB-lite"/>
    </source>
</evidence>
<dbReference type="STRING" id="554065.E1ZBD6"/>
<accession>E1ZBD6</accession>
<reference evidence="3 4" key="1">
    <citation type="journal article" date="2010" name="Plant Cell">
        <title>The Chlorella variabilis NC64A genome reveals adaptation to photosymbiosis, coevolution with viruses, and cryptic sex.</title>
        <authorList>
            <person name="Blanc G."/>
            <person name="Duncan G."/>
            <person name="Agarkova I."/>
            <person name="Borodovsky M."/>
            <person name="Gurnon J."/>
            <person name="Kuo A."/>
            <person name="Lindquist E."/>
            <person name="Lucas S."/>
            <person name="Pangilinan J."/>
            <person name="Polle J."/>
            <person name="Salamov A."/>
            <person name="Terry A."/>
            <person name="Yamada T."/>
            <person name="Dunigan D.D."/>
            <person name="Grigoriev I.V."/>
            <person name="Claverie J.M."/>
            <person name="Van Etten J.L."/>
        </authorList>
    </citation>
    <scope>NUCLEOTIDE SEQUENCE [LARGE SCALE GENOMIC DNA]</scope>
    <source>
        <strain evidence="3 4">NC64A</strain>
    </source>
</reference>
<dbReference type="FunCoup" id="E1ZBD6">
    <property type="interactions" value="66"/>
</dbReference>
<dbReference type="Proteomes" id="UP000008141">
    <property type="component" value="Unassembled WGS sequence"/>
</dbReference>
<feature type="compositionally biased region" description="Basic and acidic residues" evidence="1">
    <location>
        <begin position="475"/>
        <end position="486"/>
    </location>
</feature>
<dbReference type="InterPro" id="IPR046824">
    <property type="entry name" value="Mss51-like_C"/>
</dbReference>
<dbReference type="AlphaFoldDB" id="E1ZBD6"/>
<keyword evidence="4" id="KW-1185">Reference proteome</keyword>
<feature type="region of interest" description="Disordered" evidence="1">
    <location>
        <begin position="165"/>
        <end position="188"/>
    </location>
</feature>
<dbReference type="KEGG" id="cvr:CHLNCDRAFT_144408"/>
<dbReference type="PANTHER" id="PTHR47570">
    <property type="entry name" value="ZINC ION BINDING PROTEIN"/>
    <property type="match status" value="1"/>
</dbReference>
<feature type="region of interest" description="Disordered" evidence="1">
    <location>
        <begin position="397"/>
        <end position="420"/>
    </location>
</feature>
<protein>
    <recommendedName>
        <fullName evidence="2">Mitochondrial splicing suppressor 51-like C-terminal domain-containing protein</fullName>
    </recommendedName>
</protein>
<dbReference type="OrthoDB" id="568441at2759"/>
<evidence type="ECO:0000313" key="3">
    <source>
        <dbReference type="EMBL" id="EFN56627.1"/>
    </source>
</evidence>
<evidence type="ECO:0000313" key="4">
    <source>
        <dbReference type="Proteomes" id="UP000008141"/>
    </source>
</evidence>